<protein>
    <submittedName>
        <fullName evidence="1">Ester cyclase</fullName>
    </submittedName>
</protein>
<reference evidence="1 2" key="1">
    <citation type="submission" date="2023-12" db="EMBL/GenBank/DDBJ databases">
        <title>Amycolatopsis sp. V23-08.</title>
        <authorList>
            <person name="Somphong A."/>
        </authorList>
    </citation>
    <scope>NUCLEOTIDE SEQUENCE [LARGE SCALE GENOMIC DNA]</scope>
    <source>
        <strain evidence="1 2">V23-08</strain>
    </source>
</reference>
<gene>
    <name evidence="1" type="ORF">VA596_13765</name>
</gene>
<dbReference type="SUPFAM" id="SSF54427">
    <property type="entry name" value="NTF2-like"/>
    <property type="match status" value="1"/>
</dbReference>
<accession>A0ABU5R4H5</accession>
<organism evidence="1 2">
    <name type="scientific">Amycolatopsis heterodermiae</name>
    <dbReference type="NCBI Taxonomy" id="3110235"/>
    <lineage>
        <taxon>Bacteria</taxon>
        <taxon>Bacillati</taxon>
        <taxon>Actinomycetota</taxon>
        <taxon>Actinomycetes</taxon>
        <taxon>Pseudonocardiales</taxon>
        <taxon>Pseudonocardiaceae</taxon>
        <taxon>Amycolatopsis</taxon>
    </lineage>
</organism>
<evidence type="ECO:0000313" key="2">
    <source>
        <dbReference type="Proteomes" id="UP001304298"/>
    </source>
</evidence>
<dbReference type="EMBL" id="JAYFSI010000002">
    <property type="protein sequence ID" value="MEA5360610.1"/>
    <property type="molecule type" value="Genomic_DNA"/>
</dbReference>
<dbReference type="InterPro" id="IPR009959">
    <property type="entry name" value="Cyclase_SnoaL-like"/>
</dbReference>
<dbReference type="Proteomes" id="UP001304298">
    <property type="component" value="Unassembled WGS sequence"/>
</dbReference>
<dbReference type="Pfam" id="PF07366">
    <property type="entry name" value="SnoaL"/>
    <property type="match status" value="1"/>
</dbReference>
<dbReference type="Gene3D" id="3.10.450.50">
    <property type="match status" value="1"/>
</dbReference>
<name>A0ABU5R4H5_9PSEU</name>
<dbReference type="InterPro" id="IPR032710">
    <property type="entry name" value="NTF2-like_dom_sf"/>
</dbReference>
<evidence type="ECO:0000313" key="1">
    <source>
        <dbReference type="EMBL" id="MEA5360610.1"/>
    </source>
</evidence>
<comment type="caution">
    <text evidence="1">The sequence shown here is derived from an EMBL/GenBank/DDBJ whole genome shotgun (WGS) entry which is preliminary data.</text>
</comment>
<sequence>MSAESGNIARMRAFVEQVHEGGRVELIDDFLHADFRNRSAKNGQPDDRRGVVAVTRALHTAFAGLEVEIVHCVETGDVVATHKIYRGRHVGEWLGTPPSGQDADFRVMDFVRMRDGRFAEHWSVLGPLTAGIPEEPA</sequence>
<proteinExistence type="predicted"/>
<dbReference type="PANTHER" id="PTHR38436">
    <property type="entry name" value="POLYKETIDE CYCLASE SNOAL-LIKE DOMAIN"/>
    <property type="match status" value="1"/>
</dbReference>
<dbReference type="RefSeq" id="WP_323326901.1">
    <property type="nucleotide sequence ID" value="NZ_JAYFSI010000002.1"/>
</dbReference>
<keyword evidence="2" id="KW-1185">Reference proteome</keyword>
<dbReference type="PANTHER" id="PTHR38436:SF1">
    <property type="entry name" value="ESTER CYCLASE"/>
    <property type="match status" value="1"/>
</dbReference>